<dbReference type="AlphaFoldDB" id="A0A3B1E8G9"/>
<reference evidence="4" key="1">
    <citation type="submission" date="2018-06" db="EMBL/GenBank/DDBJ databases">
        <authorList>
            <person name="Zhirakovskaya E."/>
        </authorList>
    </citation>
    <scope>NUCLEOTIDE SEQUENCE</scope>
</reference>
<dbReference type="GO" id="GO:0016491">
    <property type="term" value="F:oxidoreductase activity"/>
    <property type="evidence" value="ECO:0007669"/>
    <property type="project" value="UniProtKB-KW"/>
</dbReference>
<evidence type="ECO:0008006" key="5">
    <source>
        <dbReference type="Google" id="ProtNLM"/>
    </source>
</evidence>
<dbReference type="Pfam" id="PF16653">
    <property type="entry name" value="Sacchrp_dh_C"/>
    <property type="match status" value="1"/>
</dbReference>
<dbReference type="InterPro" id="IPR005097">
    <property type="entry name" value="Sacchrp_dh_NADP-bd"/>
</dbReference>
<keyword evidence="1" id="KW-0560">Oxidoreductase</keyword>
<sequence>MKKVLVLGGGKVGKSVAELLLACGKGNYAVTLADHNQGNLQQAADNISRLKDLVPHAIEFTTVEIDATDRPAVRELLKGHDYLICMLPFDLVAGIADDANELGVHYFDVTEDVETSDQVRAIAESGNAKVALVPQCGLAPGYIAIAAYDVAKHFTEVDLLKLRVGALPQYPTNALRYNTSWSTAGVINEYCEPCNVMINGEFAKLPALEGFESFSFEGVEYEAFYTSGGVGTLIDTLIAEGKTCGESRIAYKTIRYPGHRDLMKFLLEDLRLNVEHAEPSPSGVTFNRQLCMDLIDHGISRSLQDVVVVFINGIGINHAGSREQVNFKRAIRAVTMFGRVWPAIELTTAAGVCAMVDLHRLGKLPQTGFIRQEECSLSAFNETLFGLAYESPERLEEAVLSTG</sequence>
<dbReference type="PANTHER" id="PTHR11133">
    <property type="entry name" value="SACCHAROPINE DEHYDROGENASE"/>
    <property type="match status" value="1"/>
</dbReference>
<evidence type="ECO:0000313" key="4">
    <source>
        <dbReference type="EMBL" id="VAX41327.1"/>
    </source>
</evidence>
<dbReference type="Pfam" id="PF03435">
    <property type="entry name" value="Sacchrp_dh_NADP"/>
    <property type="match status" value="1"/>
</dbReference>
<dbReference type="Gene3D" id="3.40.50.720">
    <property type="entry name" value="NAD(P)-binding Rossmann-like Domain"/>
    <property type="match status" value="1"/>
</dbReference>
<dbReference type="SUPFAM" id="SSF55347">
    <property type="entry name" value="Glyceraldehyde-3-phosphate dehydrogenase-like, C-terminal domain"/>
    <property type="match status" value="1"/>
</dbReference>
<evidence type="ECO:0000259" key="2">
    <source>
        <dbReference type="Pfam" id="PF03435"/>
    </source>
</evidence>
<dbReference type="SUPFAM" id="SSF51735">
    <property type="entry name" value="NAD(P)-binding Rossmann-fold domains"/>
    <property type="match status" value="1"/>
</dbReference>
<feature type="domain" description="Saccharopine dehydrogenase NADP binding" evidence="2">
    <location>
        <begin position="4"/>
        <end position="111"/>
    </location>
</feature>
<gene>
    <name evidence="4" type="ORF">MNBD_PLANCTO03-1999</name>
</gene>
<name>A0A3B1E8G9_9ZZZZ</name>
<evidence type="ECO:0000259" key="3">
    <source>
        <dbReference type="Pfam" id="PF16653"/>
    </source>
</evidence>
<dbReference type="InterPro" id="IPR032095">
    <property type="entry name" value="Sacchrp_dh-like_C"/>
</dbReference>
<evidence type="ECO:0000256" key="1">
    <source>
        <dbReference type="ARBA" id="ARBA00023002"/>
    </source>
</evidence>
<dbReference type="Gene3D" id="3.30.360.10">
    <property type="entry name" value="Dihydrodipicolinate Reductase, domain 2"/>
    <property type="match status" value="1"/>
</dbReference>
<dbReference type="InterPro" id="IPR051168">
    <property type="entry name" value="AASS"/>
</dbReference>
<dbReference type="PANTHER" id="PTHR11133:SF22">
    <property type="entry name" value="ALPHA-AMINOADIPIC SEMIALDEHYDE SYNTHASE, MITOCHONDRIAL"/>
    <property type="match status" value="1"/>
</dbReference>
<organism evidence="4">
    <name type="scientific">hydrothermal vent metagenome</name>
    <dbReference type="NCBI Taxonomy" id="652676"/>
    <lineage>
        <taxon>unclassified sequences</taxon>
        <taxon>metagenomes</taxon>
        <taxon>ecological metagenomes</taxon>
    </lineage>
</organism>
<dbReference type="EMBL" id="UOGK01000524">
    <property type="protein sequence ID" value="VAX41327.1"/>
    <property type="molecule type" value="Genomic_DNA"/>
</dbReference>
<accession>A0A3B1E8G9</accession>
<dbReference type="InterPro" id="IPR036291">
    <property type="entry name" value="NAD(P)-bd_dom_sf"/>
</dbReference>
<proteinExistence type="predicted"/>
<protein>
    <recommendedName>
        <fullName evidence="5">Saccharopine dehydrogenase</fullName>
    </recommendedName>
</protein>
<feature type="domain" description="Saccharopine dehydrogenase-like C-terminal" evidence="3">
    <location>
        <begin position="137"/>
        <end position="268"/>
    </location>
</feature>